<keyword evidence="1" id="KW-1133">Transmembrane helix</keyword>
<protein>
    <recommendedName>
        <fullName evidence="4">DUF4129 domain-containing protein</fullName>
    </recommendedName>
</protein>
<accession>A0ABS3REK8</accession>
<dbReference type="Pfam" id="PF19560">
    <property type="entry name" value="DUF6082"/>
    <property type="match status" value="1"/>
</dbReference>
<feature type="transmembrane region" description="Helical" evidence="1">
    <location>
        <begin position="210"/>
        <end position="231"/>
    </location>
</feature>
<dbReference type="RefSeq" id="WP_208273293.1">
    <property type="nucleotide sequence ID" value="NZ_BAAAGM010000006.1"/>
</dbReference>
<keyword evidence="3" id="KW-1185">Reference proteome</keyword>
<proteinExistence type="predicted"/>
<feature type="transmembrane region" description="Helical" evidence="1">
    <location>
        <begin position="53"/>
        <end position="75"/>
    </location>
</feature>
<sequence>MPSVRMGRSRLSMLLLSLGTLLIIGLIGASPWALRAFSGPTSRWERWSFIGQTYGAASALLSVLALIGIVATLIFQAHDTKIAREEARRIAIAELLKMAMDDPALDEAWGPVPEGDDRKARRQLMYINMIVSEWQMSYETKALPEVRLRAISREMFSGRPGRAYWEEARRVRLNTSADKRARRFHEILDEEYDRAPVPPPEPRPSRRRPWALLAATAAGALALTPILRRALTHRAPRS</sequence>
<evidence type="ECO:0008006" key="4">
    <source>
        <dbReference type="Google" id="ProtNLM"/>
    </source>
</evidence>
<evidence type="ECO:0000256" key="1">
    <source>
        <dbReference type="SAM" id="Phobius"/>
    </source>
</evidence>
<keyword evidence="1" id="KW-0812">Transmembrane</keyword>
<keyword evidence="1" id="KW-0472">Membrane</keyword>
<name>A0ABS3REK8_9ACTN</name>
<dbReference type="EMBL" id="JAGEOK010000050">
    <property type="protein sequence ID" value="MBO2444656.1"/>
    <property type="molecule type" value="Genomic_DNA"/>
</dbReference>
<evidence type="ECO:0000313" key="3">
    <source>
        <dbReference type="Proteomes" id="UP000666915"/>
    </source>
</evidence>
<dbReference type="Proteomes" id="UP000666915">
    <property type="component" value="Unassembled WGS sequence"/>
</dbReference>
<gene>
    <name evidence="2" type="ORF">J4557_44785</name>
</gene>
<comment type="caution">
    <text evidence="2">The sequence shown here is derived from an EMBL/GenBank/DDBJ whole genome shotgun (WGS) entry which is preliminary data.</text>
</comment>
<dbReference type="InterPro" id="IPR045728">
    <property type="entry name" value="DUF6082"/>
</dbReference>
<organism evidence="2 3">
    <name type="scientific">Actinomadura nitritigenes</name>
    <dbReference type="NCBI Taxonomy" id="134602"/>
    <lineage>
        <taxon>Bacteria</taxon>
        <taxon>Bacillati</taxon>
        <taxon>Actinomycetota</taxon>
        <taxon>Actinomycetes</taxon>
        <taxon>Streptosporangiales</taxon>
        <taxon>Thermomonosporaceae</taxon>
        <taxon>Actinomadura</taxon>
    </lineage>
</organism>
<reference evidence="2 3" key="1">
    <citation type="submission" date="2021-03" db="EMBL/GenBank/DDBJ databases">
        <authorList>
            <person name="Kanchanasin P."/>
            <person name="Saeng-In P."/>
            <person name="Phongsopitanun W."/>
            <person name="Yuki M."/>
            <person name="Kudo T."/>
            <person name="Ohkuma M."/>
            <person name="Tanasupawat S."/>
        </authorList>
    </citation>
    <scope>NUCLEOTIDE SEQUENCE [LARGE SCALE GENOMIC DNA]</scope>
    <source>
        <strain evidence="2 3">L46</strain>
    </source>
</reference>
<evidence type="ECO:0000313" key="2">
    <source>
        <dbReference type="EMBL" id="MBO2444656.1"/>
    </source>
</evidence>